<evidence type="ECO:0000313" key="3">
    <source>
        <dbReference type="Proteomes" id="UP000636800"/>
    </source>
</evidence>
<gene>
    <name evidence="2" type="ORF">HPP92_014873</name>
</gene>
<sequence>METLGIEAKGNKGDPQKARLFLPCFPTLTKSAFRIFRQGLALFHCILFETRVRVLLVRISLSRAEAPGERSDTEFRQNKRHRGCKIKLQRRRLQVGLGEMREKLDEEKRRVTPISSSKRELRDERQ</sequence>
<accession>A0A835QGU1</accession>
<organism evidence="2 3">
    <name type="scientific">Vanilla planifolia</name>
    <name type="common">Vanilla</name>
    <dbReference type="NCBI Taxonomy" id="51239"/>
    <lineage>
        <taxon>Eukaryota</taxon>
        <taxon>Viridiplantae</taxon>
        <taxon>Streptophyta</taxon>
        <taxon>Embryophyta</taxon>
        <taxon>Tracheophyta</taxon>
        <taxon>Spermatophyta</taxon>
        <taxon>Magnoliopsida</taxon>
        <taxon>Liliopsida</taxon>
        <taxon>Asparagales</taxon>
        <taxon>Orchidaceae</taxon>
        <taxon>Vanilloideae</taxon>
        <taxon>Vanilleae</taxon>
        <taxon>Vanilla</taxon>
    </lineage>
</organism>
<proteinExistence type="predicted"/>
<reference evidence="2 3" key="1">
    <citation type="journal article" date="2020" name="Nat. Food">
        <title>A phased Vanilla planifolia genome enables genetic improvement of flavour and production.</title>
        <authorList>
            <person name="Hasing T."/>
            <person name="Tang H."/>
            <person name="Brym M."/>
            <person name="Khazi F."/>
            <person name="Huang T."/>
            <person name="Chambers A.H."/>
        </authorList>
    </citation>
    <scope>NUCLEOTIDE SEQUENCE [LARGE SCALE GENOMIC DNA]</scope>
    <source>
        <tissue evidence="2">Leaf</tissue>
    </source>
</reference>
<feature type="compositionally biased region" description="Basic and acidic residues" evidence="1">
    <location>
        <begin position="117"/>
        <end position="126"/>
    </location>
</feature>
<dbReference type="AlphaFoldDB" id="A0A835QGU1"/>
<feature type="region of interest" description="Disordered" evidence="1">
    <location>
        <begin position="104"/>
        <end position="126"/>
    </location>
</feature>
<dbReference type="EMBL" id="JADCNL010000007">
    <property type="protein sequence ID" value="KAG0473016.1"/>
    <property type="molecule type" value="Genomic_DNA"/>
</dbReference>
<comment type="caution">
    <text evidence="2">The sequence shown here is derived from an EMBL/GenBank/DDBJ whole genome shotgun (WGS) entry which is preliminary data.</text>
</comment>
<dbReference type="OrthoDB" id="1414216at2759"/>
<evidence type="ECO:0000313" key="2">
    <source>
        <dbReference type="EMBL" id="KAG0473016.1"/>
    </source>
</evidence>
<dbReference type="Proteomes" id="UP000636800">
    <property type="component" value="Chromosome 7"/>
</dbReference>
<name>A0A835QGU1_VANPL</name>
<evidence type="ECO:0000256" key="1">
    <source>
        <dbReference type="SAM" id="MobiDB-lite"/>
    </source>
</evidence>
<keyword evidence="3" id="KW-1185">Reference proteome</keyword>
<protein>
    <submittedName>
        <fullName evidence="2">Uncharacterized protein</fullName>
    </submittedName>
</protein>